<evidence type="ECO:0000313" key="7">
    <source>
        <dbReference type="Proteomes" id="UP001497382"/>
    </source>
</evidence>
<dbReference type="Proteomes" id="UP001497382">
    <property type="component" value="Unassembled WGS sequence"/>
</dbReference>
<dbReference type="InterPro" id="IPR001506">
    <property type="entry name" value="Peptidase_M12A"/>
</dbReference>
<dbReference type="InterPro" id="IPR024079">
    <property type="entry name" value="MetalloPept_cat_dom_sf"/>
</dbReference>
<dbReference type="EC" id="3.4.24.-" evidence="4"/>
<dbReference type="Pfam" id="PF01400">
    <property type="entry name" value="Astacin"/>
    <property type="match status" value="1"/>
</dbReference>
<dbReference type="GO" id="GO:0008270">
    <property type="term" value="F:zinc ion binding"/>
    <property type="evidence" value="ECO:0007669"/>
    <property type="project" value="UniProtKB-UniRule"/>
</dbReference>
<evidence type="ECO:0000256" key="3">
    <source>
        <dbReference type="PROSITE-ProRule" id="PRU01211"/>
    </source>
</evidence>
<dbReference type="GO" id="GO:0004222">
    <property type="term" value="F:metalloendopeptidase activity"/>
    <property type="evidence" value="ECO:0007669"/>
    <property type="project" value="UniProtKB-UniRule"/>
</dbReference>
<name>A0AAV1Z677_9ARAC</name>
<dbReference type="Gene3D" id="3.40.390.10">
    <property type="entry name" value="Collagenase (Catalytic Domain)"/>
    <property type="match status" value="1"/>
</dbReference>
<feature type="domain" description="Peptidase M12A" evidence="5">
    <location>
        <begin position="67"/>
        <end position="264"/>
    </location>
</feature>
<keyword evidence="3 4" id="KW-0378">Hydrolase</keyword>
<dbReference type="InterPro" id="IPR006026">
    <property type="entry name" value="Peptidase_Metallo"/>
</dbReference>
<keyword evidence="3 4" id="KW-0479">Metal-binding</keyword>
<comment type="caution">
    <text evidence="3">Lacks conserved residue(s) required for the propagation of feature annotation.</text>
</comment>
<comment type="cofactor">
    <cofactor evidence="3 4">
        <name>Zn(2+)</name>
        <dbReference type="ChEBI" id="CHEBI:29105"/>
    </cofactor>
    <text evidence="3 4">Binds 1 zinc ion per subunit.</text>
</comment>
<comment type="function">
    <text evidence="2">Zinc metalloprotease. Provoques deadhesion of endothelial cells from cell cultures, and also degradation of fibronectin, fibrinogen and gelatin in vitro. Its role in the venom is not fully understood but it might act as a spreading factor that facilitates diffusion of other venom toxins. Alternatively, it might be involved in the proteolytic processing of other venom toxins or it might play a role in extra-oral digestion of prey.</text>
</comment>
<evidence type="ECO:0000259" key="5">
    <source>
        <dbReference type="PROSITE" id="PS51864"/>
    </source>
</evidence>
<sequence>MIWKLLFSLAALFSHQGHRNSEQHEDFVPPAYGPQTLEEEEITIKALHGDHYGGDMILPDAWNETDAGIRDPRFRWPGYPGRGVVPFVLDPSVGRFRNVIQQAMEQYHQNTCIRFVPRTNERDYVRIFYGNGCWSMIGRNGGMQQLSLGNGCAWVGLVVHELGHAIGLFHEHQRSDRDRYITVYKNNVIPNQLHNFVLTDSRNELIYTKYDYNSIMHYGNYAFSKQPNRLPTMVAKNGQKLVEPYAKPGFDQSDIYAIKKLYQC</sequence>
<dbReference type="SMART" id="SM00235">
    <property type="entry name" value="ZnMc"/>
    <property type="match status" value="1"/>
</dbReference>
<dbReference type="PROSITE" id="PS51864">
    <property type="entry name" value="ASTACIN"/>
    <property type="match status" value="1"/>
</dbReference>
<feature type="signal peptide" evidence="4">
    <location>
        <begin position="1"/>
        <end position="21"/>
    </location>
</feature>
<dbReference type="AlphaFoldDB" id="A0AAV1Z677"/>
<feature type="binding site" evidence="3">
    <location>
        <position position="170"/>
    </location>
    <ligand>
        <name>Zn(2+)</name>
        <dbReference type="ChEBI" id="CHEBI:29105"/>
        <note>catalytic</note>
    </ligand>
</feature>
<gene>
    <name evidence="6" type="ORF">LARSCL_LOCUS3364</name>
</gene>
<dbReference type="PRINTS" id="PR00480">
    <property type="entry name" value="ASTACIN"/>
</dbReference>
<dbReference type="SUPFAM" id="SSF55486">
    <property type="entry name" value="Metalloproteases ('zincins'), catalytic domain"/>
    <property type="match status" value="1"/>
</dbReference>
<dbReference type="CDD" id="cd04280">
    <property type="entry name" value="ZnMc_astacin_like"/>
    <property type="match status" value="1"/>
</dbReference>
<keyword evidence="3 4" id="KW-0862">Zinc</keyword>
<feature type="chain" id="PRO_5043095339" description="Metalloendopeptidase" evidence="4">
    <location>
        <begin position="22"/>
        <end position="264"/>
    </location>
</feature>
<dbReference type="GO" id="GO:0006508">
    <property type="term" value="P:proteolysis"/>
    <property type="evidence" value="ECO:0007669"/>
    <property type="project" value="UniProtKB-KW"/>
</dbReference>
<comment type="subunit">
    <text evidence="1">Monomer.</text>
</comment>
<dbReference type="EMBL" id="CAXIEN010000025">
    <property type="protein sequence ID" value="CAL1266937.1"/>
    <property type="molecule type" value="Genomic_DNA"/>
</dbReference>
<dbReference type="InterPro" id="IPR034035">
    <property type="entry name" value="Astacin-like_dom"/>
</dbReference>
<keyword evidence="7" id="KW-1185">Reference proteome</keyword>
<dbReference type="PANTHER" id="PTHR10127">
    <property type="entry name" value="DISCOIDIN, CUB, EGF, LAMININ , AND ZINC METALLOPROTEASE DOMAIN CONTAINING"/>
    <property type="match status" value="1"/>
</dbReference>
<evidence type="ECO:0000256" key="1">
    <source>
        <dbReference type="ARBA" id="ARBA00011245"/>
    </source>
</evidence>
<evidence type="ECO:0000256" key="2">
    <source>
        <dbReference type="ARBA" id="ARBA00025529"/>
    </source>
</evidence>
<keyword evidence="3 4" id="KW-0645">Protease</keyword>
<reference evidence="6 7" key="1">
    <citation type="submission" date="2024-04" db="EMBL/GenBank/DDBJ databases">
        <authorList>
            <person name="Rising A."/>
            <person name="Reimegard J."/>
            <person name="Sonavane S."/>
            <person name="Akerstrom W."/>
            <person name="Nylinder S."/>
            <person name="Hedman E."/>
            <person name="Kallberg Y."/>
        </authorList>
    </citation>
    <scope>NUCLEOTIDE SEQUENCE [LARGE SCALE GENOMIC DNA]</scope>
</reference>
<feature type="binding site" evidence="3">
    <location>
        <position position="164"/>
    </location>
    <ligand>
        <name>Zn(2+)</name>
        <dbReference type="ChEBI" id="CHEBI:29105"/>
        <note>catalytic</note>
    </ligand>
</feature>
<evidence type="ECO:0000313" key="6">
    <source>
        <dbReference type="EMBL" id="CAL1266937.1"/>
    </source>
</evidence>
<keyword evidence="3 4" id="KW-0482">Metalloprotease</keyword>
<organism evidence="6 7">
    <name type="scientific">Larinioides sclopetarius</name>
    <dbReference type="NCBI Taxonomy" id="280406"/>
    <lineage>
        <taxon>Eukaryota</taxon>
        <taxon>Metazoa</taxon>
        <taxon>Ecdysozoa</taxon>
        <taxon>Arthropoda</taxon>
        <taxon>Chelicerata</taxon>
        <taxon>Arachnida</taxon>
        <taxon>Araneae</taxon>
        <taxon>Araneomorphae</taxon>
        <taxon>Entelegynae</taxon>
        <taxon>Araneoidea</taxon>
        <taxon>Araneidae</taxon>
        <taxon>Larinioides</taxon>
    </lineage>
</organism>
<comment type="caution">
    <text evidence="6">The sequence shown here is derived from an EMBL/GenBank/DDBJ whole genome shotgun (WGS) entry which is preliminary data.</text>
</comment>
<feature type="active site" evidence="3">
    <location>
        <position position="161"/>
    </location>
</feature>
<keyword evidence="4" id="KW-0732">Signal</keyword>
<feature type="binding site" evidence="3">
    <location>
        <position position="160"/>
    </location>
    <ligand>
        <name>Zn(2+)</name>
        <dbReference type="ChEBI" id="CHEBI:29105"/>
        <note>catalytic</note>
    </ligand>
</feature>
<proteinExistence type="predicted"/>
<evidence type="ECO:0000256" key="4">
    <source>
        <dbReference type="RuleBase" id="RU361183"/>
    </source>
</evidence>
<dbReference type="PANTHER" id="PTHR10127:SF883">
    <property type="entry name" value="ZINC METALLOPROTEINASE NAS-8"/>
    <property type="match status" value="1"/>
</dbReference>
<protein>
    <recommendedName>
        <fullName evidence="4">Metalloendopeptidase</fullName>
        <ecNumber evidence="4">3.4.24.-</ecNumber>
    </recommendedName>
</protein>
<accession>A0AAV1Z677</accession>